<name>A0A8C7M3J7_ONCKI</name>
<proteinExistence type="predicted"/>
<organism evidence="1 2">
    <name type="scientific">Oncorhynchus kisutch</name>
    <name type="common">Coho salmon</name>
    <name type="synonym">Salmo kisutch</name>
    <dbReference type="NCBI Taxonomy" id="8019"/>
    <lineage>
        <taxon>Eukaryota</taxon>
        <taxon>Metazoa</taxon>
        <taxon>Chordata</taxon>
        <taxon>Craniata</taxon>
        <taxon>Vertebrata</taxon>
        <taxon>Euteleostomi</taxon>
        <taxon>Actinopterygii</taxon>
        <taxon>Neopterygii</taxon>
        <taxon>Teleostei</taxon>
        <taxon>Protacanthopterygii</taxon>
        <taxon>Salmoniformes</taxon>
        <taxon>Salmonidae</taxon>
        <taxon>Salmoninae</taxon>
        <taxon>Oncorhynchus</taxon>
    </lineage>
</organism>
<sequence>IHLSEMGVAEIAESTNLKGFPHTFVYHSKQKKFMKKVHFFCMDEEILKRMVTEENAISDAVNMKGFTLVQLMMLPDPSLLTSSQLDTTIGSIGVNLGQHPFGTLSIHCSLCPQNSLNSFISLCLKPEMWQKVAKFKGAEYFRKALYVVNRNRGQGLAKALVSSMSRRLYSQGFPVYCFVEEENTLAAWYQFNY</sequence>
<reference evidence="1" key="2">
    <citation type="submission" date="2025-09" db="UniProtKB">
        <authorList>
            <consortium name="Ensembl"/>
        </authorList>
    </citation>
    <scope>IDENTIFICATION</scope>
</reference>
<dbReference type="GeneTree" id="ENSGT01010000227566"/>
<dbReference type="SUPFAM" id="SSF55729">
    <property type="entry name" value="Acyl-CoA N-acyltransferases (Nat)"/>
    <property type="match status" value="1"/>
</dbReference>
<evidence type="ECO:0000313" key="2">
    <source>
        <dbReference type="Proteomes" id="UP000694557"/>
    </source>
</evidence>
<dbReference type="InterPro" id="IPR016181">
    <property type="entry name" value="Acyl_CoA_acyltransferase"/>
</dbReference>
<dbReference type="Proteomes" id="UP000694557">
    <property type="component" value="Unassembled WGS sequence"/>
</dbReference>
<protein>
    <submittedName>
        <fullName evidence="1">Uncharacterized protein</fullName>
    </submittedName>
</protein>
<dbReference type="AlphaFoldDB" id="A0A8C7M3J7"/>
<dbReference type="Ensembl" id="ENSOKIT00005029761.1">
    <property type="protein sequence ID" value="ENSOKIP00005028109.1"/>
    <property type="gene ID" value="ENSOKIG00005012182.1"/>
</dbReference>
<reference evidence="1" key="1">
    <citation type="submission" date="2025-08" db="UniProtKB">
        <authorList>
            <consortium name="Ensembl"/>
        </authorList>
    </citation>
    <scope>IDENTIFICATION</scope>
</reference>
<keyword evidence="2" id="KW-1185">Reference proteome</keyword>
<accession>A0A8C7M3J7</accession>
<dbReference type="Gene3D" id="3.40.630.30">
    <property type="match status" value="1"/>
</dbReference>
<evidence type="ECO:0000313" key="1">
    <source>
        <dbReference type="Ensembl" id="ENSOKIP00005028109.1"/>
    </source>
</evidence>